<reference evidence="5" key="1">
    <citation type="submission" date="2021-01" db="EMBL/GenBank/DDBJ databases">
        <title>Characterization of Corynebacterium spp. from penguins.</title>
        <authorList>
            <person name="Svec P."/>
        </authorList>
    </citation>
    <scope>NUCLEOTIDE SEQUENCE</scope>
    <source>
        <strain evidence="5">CCM 8835</strain>
    </source>
</reference>
<dbReference type="PANTHER" id="PTHR24220">
    <property type="entry name" value="IMPORT ATP-BINDING PROTEIN"/>
    <property type="match status" value="1"/>
</dbReference>
<evidence type="ECO:0000256" key="2">
    <source>
        <dbReference type="ARBA" id="ARBA00022741"/>
    </source>
</evidence>
<dbReference type="SUPFAM" id="SSF52540">
    <property type="entry name" value="P-loop containing nucleoside triphosphate hydrolases"/>
    <property type="match status" value="1"/>
</dbReference>
<dbReference type="RefSeq" id="WP_200260309.1">
    <property type="nucleotide sequence ID" value="NZ_JAENIP020000002.1"/>
</dbReference>
<name>A0ABS1FN37_9CORY</name>
<accession>A0ABS1FN37</accession>
<dbReference type="CDD" id="cd03255">
    <property type="entry name" value="ABC_MJ0796_LolCDE_FtsE"/>
    <property type="match status" value="1"/>
</dbReference>
<evidence type="ECO:0000259" key="4">
    <source>
        <dbReference type="PROSITE" id="PS50893"/>
    </source>
</evidence>
<proteinExistence type="predicted"/>
<dbReference type="GO" id="GO:0005524">
    <property type="term" value="F:ATP binding"/>
    <property type="evidence" value="ECO:0007669"/>
    <property type="project" value="UniProtKB-KW"/>
</dbReference>
<dbReference type="InterPro" id="IPR015854">
    <property type="entry name" value="ABC_transpr_LolD-like"/>
</dbReference>
<keyword evidence="1" id="KW-0813">Transport</keyword>
<keyword evidence="3 5" id="KW-0067">ATP-binding</keyword>
<gene>
    <name evidence="5" type="ORF">JIM95_09665</name>
</gene>
<keyword evidence="2" id="KW-0547">Nucleotide-binding</keyword>
<dbReference type="Pfam" id="PF00005">
    <property type="entry name" value="ABC_tran"/>
    <property type="match status" value="1"/>
</dbReference>
<dbReference type="InterPro" id="IPR003593">
    <property type="entry name" value="AAA+_ATPase"/>
</dbReference>
<dbReference type="SMART" id="SM00382">
    <property type="entry name" value="AAA"/>
    <property type="match status" value="1"/>
</dbReference>
<protein>
    <submittedName>
        <fullName evidence="5">ABC transporter ATP-binding protein</fullName>
    </submittedName>
</protein>
<dbReference type="InterPro" id="IPR003439">
    <property type="entry name" value="ABC_transporter-like_ATP-bd"/>
</dbReference>
<keyword evidence="6" id="KW-1185">Reference proteome</keyword>
<dbReference type="PROSITE" id="PS50893">
    <property type="entry name" value="ABC_TRANSPORTER_2"/>
    <property type="match status" value="1"/>
</dbReference>
<evidence type="ECO:0000313" key="6">
    <source>
        <dbReference type="Proteomes" id="UP000650005"/>
    </source>
</evidence>
<dbReference type="InterPro" id="IPR027417">
    <property type="entry name" value="P-loop_NTPase"/>
</dbReference>
<sequence>MHIKLQRIEKIYRDADGPVVSGVSYTFEGGTFTALIGRSGSGKSTLLNIMSGITQPTSGQVFYDDTDIFSISDRERSKIRAQTTSTIFQDYNLLPFLTAAENIELGKRISKSRHGKISPQQALEQVGLSKFADKLPNELSGGQCQRVAIARAIAVEPDIIFADEPTGALDEKNSEIVVNLLKEMANNGVTVIMVTHDPFIAAASDRVIELCDGQLERSLDVPSAIAILEVFGHRNRT</sequence>
<evidence type="ECO:0000256" key="3">
    <source>
        <dbReference type="ARBA" id="ARBA00022840"/>
    </source>
</evidence>
<comment type="caution">
    <text evidence="5">The sequence shown here is derived from an EMBL/GenBank/DDBJ whole genome shotgun (WGS) entry which is preliminary data.</text>
</comment>
<evidence type="ECO:0000313" key="5">
    <source>
        <dbReference type="EMBL" id="MBK1844836.1"/>
    </source>
</evidence>
<evidence type="ECO:0000256" key="1">
    <source>
        <dbReference type="ARBA" id="ARBA00022448"/>
    </source>
</evidence>
<dbReference type="PROSITE" id="PS00211">
    <property type="entry name" value="ABC_TRANSPORTER_1"/>
    <property type="match status" value="1"/>
</dbReference>
<dbReference type="Proteomes" id="UP000650005">
    <property type="component" value="Unassembled WGS sequence"/>
</dbReference>
<dbReference type="EMBL" id="JAENIP010000016">
    <property type="protein sequence ID" value="MBK1844836.1"/>
    <property type="molecule type" value="Genomic_DNA"/>
</dbReference>
<dbReference type="InterPro" id="IPR017871">
    <property type="entry name" value="ABC_transporter-like_CS"/>
</dbReference>
<dbReference type="Gene3D" id="3.40.50.300">
    <property type="entry name" value="P-loop containing nucleotide triphosphate hydrolases"/>
    <property type="match status" value="1"/>
</dbReference>
<dbReference type="InterPro" id="IPR017911">
    <property type="entry name" value="MacB-like_ATP-bd"/>
</dbReference>
<organism evidence="5 6">
    <name type="scientific">Corynebacterium antarcticum</name>
    <dbReference type="NCBI Taxonomy" id="2800405"/>
    <lineage>
        <taxon>Bacteria</taxon>
        <taxon>Bacillati</taxon>
        <taxon>Actinomycetota</taxon>
        <taxon>Actinomycetes</taxon>
        <taxon>Mycobacteriales</taxon>
        <taxon>Corynebacteriaceae</taxon>
        <taxon>Corynebacterium</taxon>
    </lineage>
</organism>
<feature type="domain" description="ABC transporter" evidence="4">
    <location>
        <begin position="3"/>
        <end position="237"/>
    </location>
</feature>